<accession>A0AAN7K9C8</accession>
<dbReference type="Proteomes" id="UP001345219">
    <property type="component" value="Chromosome 5"/>
</dbReference>
<dbReference type="GO" id="GO:0003712">
    <property type="term" value="F:transcription coregulator activity"/>
    <property type="evidence" value="ECO:0007669"/>
    <property type="project" value="InterPro"/>
</dbReference>
<reference evidence="5 6" key="1">
    <citation type="journal article" date="2023" name="Hortic Res">
        <title>Pangenome of water caltrop reveals structural variations and asymmetric subgenome divergence after allopolyploidization.</title>
        <authorList>
            <person name="Zhang X."/>
            <person name="Chen Y."/>
            <person name="Wang L."/>
            <person name="Yuan Y."/>
            <person name="Fang M."/>
            <person name="Shi L."/>
            <person name="Lu R."/>
            <person name="Comes H.P."/>
            <person name="Ma Y."/>
            <person name="Chen Y."/>
            <person name="Huang G."/>
            <person name="Zhou Y."/>
            <person name="Zheng Z."/>
            <person name="Qiu Y."/>
        </authorList>
    </citation>
    <scope>NUCLEOTIDE SEQUENCE [LARGE SCALE GENOMIC DNA]</scope>
    <source>
        <tissue evidence="5">Roots</tissue>
    </source>
</reference>
<evidence type="ECO:0000313" key="5">
    <source>
        <dbReference type="EMBL" id="KAK4760799.1"/>
    </source>
</evidence>
<dbReference type="GO" id="GO:0006357">
    <property type="term" value="P:regulation of transcription by RNA polymerase II"/>
    <property type="evidence" value="ECO:0007669"/>
    <property type="project" value="TreeGrafter"/>
</dbReference>
<feature type="domain" description="PHL" evidence="4">
    <location>
        <begin position="686"/>
        <end position="838"/>
    </location>
</feature>
<dbReference type="InterPro" id="IPR021950">
    <property type="entry name" value="Spt20"/>
</dbReference>
<comment type="caution">
    <text evidence="5">The sequence shown here is derived from an EMBL/GenBank/DDBJ whole genome shotgun (WGS) entry which is preliminary data.</text>
</comment>
<feature type="region of interest" description="Disordered" evidence="2">
    <location>
        <begin position="606"/>
        <end position="641"/>
    </location>
</feature>
<dbReference type="GO" id="GO:0000124">
    <property type="term" value="C:SAGA complex"/>
    <property type="evidence" value="ECO:0007669"/>
    <property type="project" value="InterPro"/>
</dbReference>
<feature type="compositionally biased region" description="Low complexity" evidence="2">
    <location>
        <begin position="1266"/>
        <end position="1304"/>
    </location>
</feature>
<feature type="region of interest" description="Disordered" evidence="2">
    <location>
        <begin position="1004"/>
        <end position="1024"/>
    </location>
</feature>
<evidence type="ECO:0000259" key="3">
    <source>
        <dbReference type="Pfam" id="PF12090"/>
    </source>
</evidence>
<name>A0AAN7K9C8_9MYRT</name>
<dbReference type="EMBL" id="JAXIOK010000010">
    <property type="protein sequence ID" value="KAK4760799.1"/>
    <property type="molecule type" value="Genomic_DNA"/>
</dbReference>
<feature type="region of interest" description="Disordered" evidence="2">
    <location>
        <begin position="1227"/>
        <end position="1354"/>
    </location>
</feature>
<feature type="compositionally biased region" description="Low complexity" evidence="2">
    <location>
        <begin position="559"/>
        <end position="569"/>
    </location>
</feature>
<sequence length="1354" mass="146123">MGVSFKVSRVGRRYGPKPSPRLQPDAEAAVVPNSSEGTAGNAKGKANLHKHAADDSSVSSDTDLISTGVVSVVLHLFADGYSIGKHSENENVQDLKKSSRPYNRASQSLFSALECGQIPGDILDDFPCKYIDGSIICEVRDHRNSVSQKGPSTPTICSPVVTKVKLKISLENIVRDIPLISDSSWTYGDLMEVESRILKALQPKLCLDPTPKFDKLCNEPIPPKLKMALSSACKKRLRELPEISVTSSNTMHGKKSCIDRVQESSDSGMVSSNAMQQNALDNIPAQNVGMTSTMNASPRGLITDASFSGLPLIAHQQIYPMMVGNSRGVMNWGAPAPSSAQEMIISYSDNNQASPSLHGKRETQEGAMSPSPSSNTHKRVRSASGIHDANQLQQLGQKMDNLHGSDMNWKNSLLQQQVLARGIQHPNAVLQKYPQQYPEGMLKTELGVGTLPSGFQGIRHASVEEHIDAQKLVGAEPVQGNKNEMSSMEIDKDHLDLQQQNQLPPQRVHQNPLMRSGFSQAQWSSMNQHFENNLKREEQLQKRKTVQSPRVSAGALAQSPLSSKSGEFSSGSLGPVFGAVVSNQMTGISYKDKSVVTSVPTVGGAGSITSSGNDSAQRQNIAQTGGGKRRSNSLTKTPAITGVGSPASVSNISVPLSANSPSISTSSVADQSVLERFSKIEMVTMRHQLNRIKSKADDCTLRKPEIFPTESLMSCLSKISSIEDFKDDSCTALLSKSLLGGSMNTCKTRLLTCVLGEHRIEGGDVPFIPAQSGMILSEKPSNGTVAIAYGDMEEGDVLDAEDHLPTLPTTHLADLLVEQFKSLMEKDGYRVTDHTQLKMIHMNHQPTNNRLTNLGIPSSNSTGQIAQYPEGVSAQAPNEILSAGNGGNVSLNQSQNLLANSRILPPPNPQAHQMSQGLMPGVSMTARPQQMDMQQKLQQPLQQQPALPQNQNQVIAQQPQFPRPSMMLNSNPLSLLNAIGQNSNIQMGDPMNKTAALQLHHLLQQQQQRSPQQNQQQQQTSQMQRKMMMGIDNMGMGNIGSNLAGFPGLGNAMGMGGPRGVVGSRISSPMGAMSSLGGVGQNQMNLAQASSISNAISQGLHSGNLTPTNPAAIQRYRMMQQNRPNMLGGPQSGTGGVPGARQMSLGSGGLPVLGPGMNRPNMGAMQRPVSGTMAPPKMMSGMNSYVNQQQQMQQLQQQHQQQQIQQHQQMQQLQQQQQQIQHMQQLQQQQAPQKLNQQETNSPLQSVMSPTPQMGSPPNQMGMPHLTPQQLQQQVPQLQQQQQQQSSPQQMSQRTPMSPQQMSSGAIQPLSAGNPDACPASPQVSSQSQTLGSVGSITNSPMDVQNKCNSMGNP</sequence>
<evidence type="ECO:0000256" key="1">
    <source>
        <dbReference type="SAM" id="Coils"/>
    </source>
</evidence>
<feature type="compositionally biased region" description="Polar residues" evidence="2">
    <location>
        <begin position="1231"/>
        <end position="1259"/>
    </location>
</feature>
<feature type="compositionally biased region" description="Polar residues" evidence="2">
    <location>
        <begin position="607"/>
        <end position="623"/>
    </location>
</feature>
<dbReference type="Pfam" id="PF12090">
    <property type="entry name" value="Spt20_SEP"/>
    <property type="match status" value="1"/>
</dbReference>
<gene>
    <name evidence="5" type="ORF">SAY87_005692</name>
</gene>
<dbReference type="Pfam" id="PF20474">
    <property type="entry name" value="PHL"/>
    <property type="match status" value="1"/>
</dbReference>
<keyword evidence="1" id="KW-0175">Coiled coil</keyword>
<feature type="compositionally biased region" description="Polar residues" evidence="2">
    <location>
        <begin position="1322"/>
        <end position="1354"/>
    </location>
</feature>
<organism evidence="5 6">
    <name type="scientific">Trapa incisa</name>
    <dbReference type="NCBI Taxonomy" id="236973"/>
    <lineage>
        <taxon>Eukaryota</taxon>
        <taxon>Viridiplantae</taxon>
        <taxon>Streptophyta</taxon>
        <taxon>Embryophyta</taxon>
        <taxon>Tracheophyta</taxon>
        <taxon>Spermatophyta</taxon>
        <taxon>Magnoliopsida</taxon>
        <taxon>eudicotyledons</taxon>
        <taxon>Gunneridae</taxon>
        <taxon>Pentapetalae</taxon>
        <taxon>rosids</taxon>
        <taxon>malvids</taxon>
        <taxon>Myrtales</taxon>
        <taxon>Lythraceae</taxon>
        <taxon>Trapa</taxon>
    </lineage>
</organism>
<evidence type="ECO:0000259" key="4">
    <source>
        <dbReference type="Pfam" id="PF20474"/>
    </source>
</evidence>
<evidence type="ECO:0000313" key="6">
    <source>
        <dbReference type="Proteomes" id="UP001345219"/>
    </source>
</evidence>
<feature type="coiled-coil region" evidence="1">
    <location>
        <begin position="1185"/>
        <end position="1226"/>
    </location>
</feature>
<feature type="region of interest" description="Disordered" evidence="2">
    <location>
        <begin position="1"/>
        <end position="61"/>
    </location>
</feature>
<feature type="domain" description="Spt20-like SEP" evidence="3">
    <location>
        <begin position="70"/>
        <end position="215"/>
    </location>
</feature>
<feature type="region of interest" description="Disordered" evidence="2">
    <location>
        <begin position="350"/>
        <end position="384"/>
    </location>
</feature>
<dbReference type="InterPro" id="IPR046468">
    <property type="entry name" value="Spt20-like_SEP"/>
</dbReference>
<feature type="region of interest" description="Disordered" evidence="2">
    <location>
        <begin position="540"/>
        <end position="569"/>
    </location>
</feature>
<dbReference type="PANTHER" id="PTHR13526:SF8">
    <property type="entry name" value="TRANSCRIPTION FACTOR SPT20 HOMOLOG"/>
    <property type="match status" value="1"/>
</dbReference>
<dbReference type="InterPro" id="IPR046467">
    <property type="entry name" value="PHL_dom"/>
</dbReference>
<protein>
    <submittedName>
        <fullName evidence="5">Uncharacterized protein</fullName>
    </submittedName>
</protein>
<proteinExistence type="predicted"/>
<dbReference type="PANTHER" id="PTHR13526">
    <property type="entry name" value="TRANSCRIPTION FACTOR SPT20 HOMOLOG"/>
    <property type="match status" value="1"/>
</dbReference>
<evidence type="ECO:0000256" key="2">
    <source>
        <dbReference type="SAM" id="MobiDB-lite"/>
    </source>
</evidence>
<keyword evidence="6" id="KW-1185">Reference proteome</keyword>